<organism evidence="6 7">
    <name type="scientific">Microbacterium ulmi</name>
    <dbReference type="NCBI Taxonomy" id="179095"/>
    <lineage>
        <taxon>Bacteria</taxon>
        <taxon>Bacillati</taxon>
        <taxon>Actinomycetota</taxon>
        <taxon>Actinomycetes</taxon>
        <taxon>Micrococcales</taxon>
        <taxon>Microbacteriaceae</taxon>
        <taxon>Microbacterium</taxon>
    </lineage>
</organism>
<dbReference type="PROSITE" id="PS50977">
    <property type="entry name" value="HTH_TETR_2"/>
    <property type="match status" value="1"/>
</dbReference>
<evidence type="ECO:0000256" key="3">
    <source>
        <dbReference type="ARBA" id="ARBA00023163"/>
    </source>
</evidence>
<dbReference type="InterPro" id="IPR036271">
    <property type="entry name" value="Tet_transcr_reg_TetR-rel_C_sf"/>
</dbReference>
<dbReference type="Gene3D" id="1.10.357.10">
    <property type="entry name" value="Tetracycline Repressor, domain 2"/>
    <property type="match status" value="1"/>
</dbReference>
<keyword evidence="3" id="KW-0804">Transcription</keyword>
<evidence type="ECO:0000256" key="4">
    <source>
        <dbReference type="PROSITE-ProRule" id="PRU00335"/>
    </source>
</evidence>
<feature type="DNA-binding region" description="H-T-H motif" evidence="4">
    <location>
        <begin position="36"/>
        <end position="55"/>
    </location>
</feature>
<comment type="caution">
    <text evidence="6">The sequence shown here is derived from an EMBL/GenBank/DDBJ whole genome shotgun (WGS) entry which is preliminary data.</text>
</comment>
<evidence type="ECO:0000256" key="2">
    <source>
        <dbReference type="ARBA" id="ARBA00023125"/>
    </source>
</evidence>
<evidence type="ECO:0000313" key="7">
    <source>
        <dbReference type="Proteomes" id="UP000543598"/>
    </source>
</evidence>
<dbReference type="Pfam" id="PF00440">
    <property type="entry name" value="TetR_N"/>
    <property type="match status" value="1"/>
</dbReference>
<dbReference type="GO" id="GO:0003700">
    <property type="term" value="F:DNA-binding transcription factor activity"/>
    <property type="evidence" value="ECO:0007669"/>
    <property type="project" value="TreeGrafter"/>
</dbReference>
<dbReference type="SUPFAM" id="SSF48498">
    <property type="entry name" value="Tetracyclin repressor-like, C-terminal domain"/>
    <property type="match status" value="1"/>
</dbReference>
<evidence type="ECO:0000256" key="1">
    <source>
        <dbReference type="ARBA" id="ARBA00023015"/>
    </source>
</evidence>
<dbReference type="Proteomes" id="UP000543598">
    <property type="component" value="Unassembled WGS sequence"/>
</dbReference>
<name>A0A7Y2M0N5_9MICO</name>
<evidence type="ECO:0000313" key="6">
    <source>
        <dbReference type="EMBL" id="NNH04274.1"/>
    </source>
</evidence>
<dbReference type="InterPro" id="IPR050109">
    <property type="entry name" value="HTH-type_TetR-like_transc_reg"/>
</dbReference>
<dbReference type="InterPro" id="IPR001647">
    <property type="entry name" value="HTH_TetR"/>
</dbReference>
<dbReference type="InterPro" id="IPR011075">
    <property type="entry name" value="TetR_C"/>
</dbReference>
<dbReference type="Pfam" id="PF16859">
    <property type="entry name" value="TetR_C_11"/>
    <property type="match status" value="1"/>
</dbReference>
<proteinExistence type="predicted"/>
<dbReference type="GO" id="GO:0000976">
    <property type="term" value="F:transcription cis-regulatory region binding"/>
    <property type="evidence" value="ECO:0007669"/>
    <property type="project" value="TreeGrafter"/>
</dbReference>
<dbReference type="PANTHER" id="PTHR30055">
    <property type="entry name" value="HTH-TYPE TRANSCRIPTIONAL REGULATOR RUTR"/>
    <property type="match status" value="1"/>
</dbReference>
<dbReference type="RefSeq" id="WP_167040438.1">
    <property type="nucleotide sequence ID" value="NZ_BAAANA010000003.1"/>
</dbReference>
<dbReference type="PANTHER" id="PTHR30055:SF148">
    <property type="entry name" value="TETR-FAMILY TRANSCRIPTIONAL REGULATOR"/>
    <property type="match status" value="1"/>
</dbReference>
<dbReference type="InterPro" id="IPR009057">
    <property type="entry name" value="Homeodomain-like_sf"/>
</dbReference>
<dbReference type="Gene3D" id="1.10.10.60">
    <property type="entry name" value="Homeodomain-like"/>
    <property type="match status" value="1"/>
</dbReference>
<keyword evidence="1" id="KW-0805">Transcription regulation</keyword>
<feature type="domain" description="HTH tetR-type" evidence="5">
    <location>
        <begin position="13"/>
        <end position="73"/>
    </location>
</feature>
<keyword evidence="7" id="KW-1185">Reference proteome</keyword>
<dbReference type="EMBL" id="JABEMB010000013">
    <property type="protein sequence ID" value="NNH04274.1"/>
    <property type="molecule type" value="Genomic_DNA"/>
</dbReference>
<reference evidence="6 7" key="1">
    <citation type="submission" date="2020-05" db="EMBL/GenBank/DDBJ databases">
        <title>MicrobeNet Type strains.</title>
        <authorList>
            <person name="Nicholson A.C."/>
        </authorList>
    </citation>
    <scope>NUCLEOTIDE SEQUENCE [LARGE SCALE GENOMIC DNA]</scope>
    <source>
        <strain evidence="6 7">JCM 14282</strain>
    </source>
</reference>
<sequence length="204" mass="22435">MDLEQTAKRRRGQELEVAILDAGWQQLLDGGYGSFTIDAVAERAGTSRSVVYRRWDDREALLEAALAHGLRQGMVEAPDTGSLRGDMIELLHRSNEARAPLAPLMSVLIGSHFSESGGSFADLRRQMIGTRTRGALDDVIDRAAARGEIDPARLTPRVRTVAFDLFRHHLLLNLTPMPDDDIVGIVDEIFLPLVRPTPTEPGCA</sequence>
<protein>
    <submittedName>
        <fullName evidence="6">TetR/AcrR family transcriptional regulator</fullName>
    </submittedName>
</protein>
<gene>
    <name evidence="6" type="ORF">HLA99_10480</name>
</gene>
<evidence type="ECO:0000259" key="5">
    <source>
        <dbReference type="PROSITE" id="PS50977"/>
    </source>
</evidence>
<keyword evidence="2 4" id="KW-0238">DNA-binding</keyword>
<dbReference type="AlphaFoldDB" id="A0A7Y2M0N5"/>
<dbReference type="SUPFAM" id="SSF46689">
    <property type="entry name" value="Homeodomain-like"/>
    <property type="match status" value="1"/>
</dbReference>
<accession>A0A7Y2M0N5</accession>
<dbReference type="PRINTS" id="PR00455">
    <property type="entry name" value="HTHTETR"/>
</dbReference>